<reference evidence="9 10" key="1">
    <citation type="submission" date="2019-02" db="EMBL/GenBank/DDBJ databases">
        <authorList>
            <person name="Sun L."/>
            <person name="Pan D."/>
            <person name="Wu X."/>
        </authorList>
    </citation>
    <scope>NUCLEOTIDE SEQUENCE [LARGE SCALE GENOMIC DNA]</scope>
    <source>
        <strain evidence="9 10">JW-1</strain>
    </source>
</reference>
<dbReference type="Proteomes" id="UP000289260">
    <property type="component" value="Chromosome"/>
</dbReference>
<dbReference type="PANTHER" id="PTHR30151">
    <property type="entry name" value="ALKANE SULFONATE ABC TRANSPORTER-RELATED, MEMBRANE SUBUNIT"/>
    <property type="match status" value="1"/>
</dbReference>
<dbReference type="KEGG" id="ltr:EVS81_13700"/>
<dbReference type="GO" id="GO:0005886">
    <property type="term" value="C:plasma membrane"/>
    <property type="evidence" value="ECO:0007669"/>
    <property type="project" value="UniProtKB-SubCell"/>
</dbReference>
<evidence type="ECO:0000256" key="5">
    <source>
        <dbReference type="ARBA" id="ARBA00022989"/>
    </source>
</evidence>
<comment type="subcellular location">
    <subcellularLocation>
        <location evidence="1 7">Cell membrane</location>
        <topology evidence="1 7">Multi-pass membrane protein</topology>
    </subcellularLocation>
</comment>
<evidence type="ECO:0000256" key="3">
    <source>
        <dbReference type="ARBA" id="ARBA00022475"/>
    </source>
</evidence>
<dbReference type="InterPro" id="IPR035906">
    <property type="entry name" value="MetI-like_sf"/>
</dbReference>
<evidence type="ECO:0000259" key="8">
    <source>
        <dbReference type="PROSITE" id="PS50928"/>
    </source>
</evidence>
<keyword evidence="3" id="KW-1003">Cell membrane</keyword>
<dbReference type="SUPFAM" id="SSF161098">
    <property type="entry name" value="MetI-like"/>
    <property type="match status" value="1"/>
</dbReference>
<accession>A0A4P6KJG1</accession>
<feature type="transmembrane region" description="Helical" evidence="7">
    <location>
        <begin position="178"/>
        <end position="201"/>
    </location>
</feature>
<dbReference type="EMBL" id="CP035806">
    <property type="protein sequence ID" value="QBE49744.1"/>
    <property type="molecule type" value="Genomic_DNA"/>
</dbReference>
<dbReference type="GO" id="GO:0055085">
    <property type="term" value="P:transmembrane transport"/>
    <property type="evidence" value="ECO:0007669"/>
    <property type="project" value="InterPro"/>
</dbReference>
<keyword evidence="5 7" id="KW-1133">Transmembrane helix</keyword>
<evidence type="ECO:0000256" key="6">
    <source>
        <dbReference type="ARBA" id="ARBA00023136"/>
    </source>
</evidence>
<dbReference type="Gene3D" id="1.10.3720.10">
    <property type="entry name" value="MetI-like"/>
    <property type="match status" value="1"/>
</dbReference>
<gene>
    <name evidence="9" type="ORF">EVS81_13700</name>
</gene>
<keyword evidence="2 7" id="KW-0813">Transport</keyword>
<evidence type="ECO:0000256" key="2">
    <source>
        <dbReference type="ARBA" id="ARBA00022448"/>
    </source>
</evidence>
<evidence type="ECO:0000313" key="9">
    <source>
        <dbReference type="EMBL" id="QBE49744.1"/>
    </source>
</evidence>
<proteinExistence type="inferred from homology"/>
<keyword evidence="10" id="KW-1185">Reference proteome</keyword>
<dbReference type="RefSeq" id="WP_130110857.1">
    <property type="nucleotide sequence ID" value="NZ_CP035806.1"/>
</dbReference>
<keyword evidence="4 7" id="KW-0812">Transmembrane</keyword>
<comment type="similarity">
    <text evidence="7">Belongs to the binding-protein-dependent transport system permease family.</text>
</comment>
<dbReference type="Pfam" id="PF00528">
    <property type="entry name" value="BPD_transp_1"/>
    <property type="match status" value="1"/>
</dbReference>
<organism evidence="9 10">
    <name type="scientific">Leucobacter triazinivorans</name>
    <dbReference type="NCBI Taxonomy" id="1784719"/>
    <lineage>
        <taxon>Bacteria</taxon>
        <taxon>Bacillati</taxon>
        <taxon>Actinomycetota</taxon>
        <taxon>Actinomycetes</taxon>
        <taxon>Micrococcales</taxon>
        <taxon>Microbacteriaceae</taxon>
        <taxon>Leucobacter</taxon>
    </lineage>
</organism>
<feature type="domain" description="ABC transmembrane type-1" evidence="8">
    <location>
        <begin position="60"/>
        <end position="240"/>
    </location>
</feature>
<feature type="transmembrane region" description="Helical" evidence="7">
    <location>
        <begin position="222"/>
        <end position="240"/>
    </location>
</feature>
<dbReference type="PROSITE" id="PS50928">
    <property type="entry name" value="ABC_TM1"/>
    <property type="match status" value="1"/>
</dbReference>
<feature type="transmembrane region" description="Helical" evidence="7">
    <location>
        <begin position="108"/>
        <end position="139"/>
    </location>
</feature>
<name>A0A4P6KJG1_9MICO</name>
<evidence type="ECO:0000256" key="1">
    <source>
        <dbReference type="ARBA" id="ARBA00004651"/>
    </source>
</evidence>
<keyword evidence="6 7" id="KW-0472">Membrane</keyword>
<evidence type="ECO:0000313" key="10">
    <source>
        <dbReference type="Proteomes" id="UP000289260"/>
    </source>
</evidence>
<dbReference type="PANTHER" id="PTHR30151:SF0">
    <property type="entry name" value="ABC TRANSPORTER PERMEASE PROTEIN MJ0413-RELATED"/>
    <property type="match status" value="1"/>
</dbReference>
<evidence type="ECO:0000256" key="4">
    <source>
        <dbReference type="ARBA" id="ARBA00022692"/>
    </source>
</evidence>
<evidence type="ECO:0000256" key="7">
    <source>
        <dbReference type="RuleBase" id="RU363032"/>
    </source>
</evidence>
<sequence>MRDSRLLNSGIGALGAVAAIGLWQFAATAGPLADSPLPTAVDAFRAFFGLLGTPEMWMATWDTVYMALVGLIVATVAGVLLGVGIGVSPLAMHATRVPLEFLKPIPPIVILPVVVLVLGPTAGMGVFLVFMGCFVSIVVQSSAGVFDTDPVAKATGQSYGLGSGEILGRIVLPSALPYIGTAVRVAAPTALIVAVVAGLLGGGPGLGQSLLLAQITGNQDQLFAYVLILGVLGLIVQGLSQWGERRLLHWHPQYRKQVV</sequence>
<feature type="transmembrane region" description="Helical" evidence="7">
    <location>
        <begin position="7"/>
        <end position="26"/>
    </location>
</feature>
<dbReference type="AlphaFoldDB" id="A0A4P6KJG1"/>
<dbReference type="InterPro" id="IPR000515">
    <property type="entry name" value="MetI-like"/>
</dbReference>
<feature type="transmembrane region" description="Helical" evidence="7">
    <location>
        <begin position="64"/>
        <end position="87"/>
    </location>
</feature>
<protein>
    <submittedName>
        <fullName evidence="9">ABC transporter permease subunit</fullName>
    </submittedName>
</protein>
<dbReference type="OrthoDB" id="5458199at2"/>